<accession>A0ACC5XTI7</accession>
<protein>
    <submittedName>
        <fullName evidence="1">Uncharacterized protein</fullName>
    </submittedName>
</protein>
<evidence type="ECO:0000313" key="1">
    <source>
        <dbReference type="EMBL" id="MCI4394529.1"/>
    </source>
</evidence>
<dbReference type="Proteomes" id="UP000829447">
    <property type="component" value="Linkage Group LG27"/>
</dbReference>
<reference evidence="1 2" key="1">
    <citation type="journal article" date="2022" name="bioRxiv">
        <title>An ancient truncated duplication of the anti-Mullerian hormone receptor type 2 gene is a potential conserved master sex determinant in the Pangasiidae catfish family.</title>
        <authorList>
            <person name="Wen M."/>
            <person name="Pan Q."/>
            <person name="Jouanno E."/>
            <person name="Montfort J."/>
            <person name="Zahm M."/>
            <person name="Cabau C."/>
            <person name="Klopp C."/>
            <person name="Iampietro C."/>
            <person name="Roques C."/>
            <person name="Bouchez O."/>
            <person name="Castinel A."/>
            <person name="Donnadieu C."/>
            <person name="Parrinello H."/>
            <person name="Poncet C."/>
            <person name="Belmonte E."/>
            <person name="Gautier V."/>
            <person name="Avarre J.-C."/>
            <person name="Dugue R."/>
            <person name="Gustiano R."/>
            <person name="Ha T.T.T."/>
            <person name="Campet M."/>
            <person name="Sriphairoj K."/>
            <person name="Ribolli J."/>
            <person name="de Almeida F.L."/>
            <person name="Desvignes T."/>
            <person name="Postlethwait J.H."/>
            <person name="Bucao C.F."/>
            <person name="Robinson-Rechavi M."/>
            <person name="Bobe J."/>
            <person name="Herpin A."/>
            <person name="Guiguen Y."/>
        </authorList>
    </citation>
    <scope>NUCLEOTIDE SEQUENCE [LARGE SCALE GENOMIC DNA]</scope>
    <source>
        <strain evidence="1">YG-Dec2019</strain>
    </source>
</reference>
<gene>
    <name evidence="1" type="ORF">PGIGA_G00169810</name>
</gene>
<organism evidence="1 2">
    <name type="scientific">Pangasianodon gigas</name>
    <name type="common">Mekong giant catfish</name>
    <name type="synonym">Pangasius gigas</name>
    <dbReference type="NCBI Taxonomy" id="30993"/>
    <lineage>
        <taxon>Eukaryota</taxon>
        <taxon>Metazoa</taxon>
        <taxon>Chordata</taxon>
        <taxon>Craniata</taxon>
        <taxon>Vertebrata</taxon>
        <taxon>Euteleostomi</taxon>
        <taxon>Actinopterygii</taxon>
        <taxon>Neopterygii</taxon>
        <taxon>Teleostei</taxon>
        <taxon>Ostariophysi</taxon>
        <taxon>Siluriformes</taxon>
        <taxon>Pangasiidae</taxon>
        <taxon>Pangasianodon</taxon>
    </lineage>
</organism>
<name>A0ACC5XTI7_PANGG</name>
<evidence type="ECO:0000313" key="2">
    <source>
        <dbReference type="Proteomes" id="UP000829447"/>
    </source>
</evidence>
<keyword evidence="2" id="KW-1185">Reference proteome</keyword>
<sequence>MENISEVSVQNDSQRETMFETPASDSDSGDSLFLTQSVSSASRTVKRHRPSYTPVCPFSQESEDERERDGDQNAQHEDTRTRSDSDSETSYADLHHRWKSLVKTHGRISRRSRPRCQRATPKRMVLPFLKKSRSGQLSARKNQIIVNSEIGGFFKCILKLSKGHGEKRRREPSPSILPSEWEENNVEENEEDDEDIRKVSTDCFILHAHKRNRQTWLPSLKWKTKQGPRKCTEKSNKCQEEQEKCHQPRKVAEDLMEPQDDTDIHNESSSFNIEVSQPRKKGEKSRKSPARSSLSPCSSPSHLSPDKSPFVRSLFVDHHEEHSENQPQVLVTCSQSQFVDWHQAQKINQAGENLMEPIDEMAVEETQWPSLAEQDEDETQILEDNPTDRDRGEDALCLEIISFREHQEQDEDIREGVHHEPVENEDLSSVSGGFISSQDLFQEPNNQASPFKETSVENDNEEVLESHVVLHDDVDSLINKKKRSSLILADVEGDYVKYSKSQRTQPTEIISPTAGNICQERKVKDEKTSDDSVENAYPSLPLEDYTSGSIVNDYSSHSKEILIVRQEEKTETPLFNYGGLKFLKRKKGKNTEAPEISDNLAQIQVDPGQNVVPIVKGKKRKKDNNEGLLEEPLDTLPEISVSADSSLSVQDTSVVCASVGGSKPKKKRKKDKHGQPVPQEDQWIGVEEAVQIPCHGSASLVSIAEETEQLTRTDLSSPSMSREVSQLDSSRQVNKDLIQSDGLEPRRKKKKEAKKSPMMSEEMVTPQCSEESHSSHGTKTVKKKKQKFKDDVGEGQVGEMAMASKNLGEPLDKILEIPAGIEIQSVNNVDLKTDDSVTPRKKKKRKHREGVREENVDDEALLVENTEQMGTPDTVQDSEQQAVEVVPVRKVKKQKKKKDRTETHQEEEASKNASVSLGLGLGEMTTSNTPSTRSETGGIGEEEGLGGSEPVKKKKKKKKRKELENDGSWSVSHSLVYSHNTEQTTVVKEASSSGQKLGEENPAPYLEMQLTNDTNEKKKRERTKGDGSESSQEVLQSEDTIQPKGKKKKKKRWVETDIDVYPETVEHDVCQESGSPSEPSEAITEKKKKKKKNRKDTVDRGENESLDVVPELSAAEETRDVLVTCHTKEDSISSSGGELLVHIKKKKKKKQVRDSDNDLESTL</sequence>
<comment type="caution">
    <text evidence="1">The sequence shown here is derived from an EMBL/GenBank/DDBJ whole genome shotgun (WGS) entry which is preliminary data.</text>
</comment>
<dbReference type="EMBL" id="CM040480">
    <property type="protein sequence ID" value="MCI4394529.1"/>
    <property type="molecule type" value="Genomic_DNA"/>
</dbReference>
<proteinExistence type="predicted"/>